<reference evidence="1" key="1">
    <citation type="journal article" date="2014" name="Int. J. Syst. Evol. Microbiol.">
        <title>Complete genome sequence of Corynebacterium casei LMG S-19264T (=DSM 44701T), isolated from a smear-ripened cheese.</title>
        <authorList>
            <consortium name="US DOE Joint Genome Institute (JGI-PGF)"/>
            <person name="Walter F."/>
            <person name="Albersmeier A."/>
            <person name="Kalinowski J."/>
            <person name="Ruckert C."/>
        </authorList>
    </citation>
    <scope>NUCLEOTIDE SEQUENCE</scope>
    <source>
        <strain evidence="1">KCTC 32296</strain>
    </source>
</reference>
<reference evidence="1" key="2">
    <citation type="submission" date="2020-09" db="EMBL/GenBank/DDBJ databases">
        <authorList>
            <person name="Sun Q."/>
            <person name="Kim S."/>
        </authorList>
    </citation>
    <scope>NUCLEOTIDE SEQUENCE</scope>
    <source>
        <strain evidence="1">KCTC 32296</strain>
    </source>
</reference>
<gene>
    <name evidence="1" type="ORF">GCM10011273_25570</name>
</gene>
<name>A0A918UVT5_9CAUL</name>
<dbReference type="EMBL" id="BMZB01000003">
    <property type="protein sequence ID" value="GGZ37959.1"/>
    <property type="molecule type" value="Genomic_DNA"/>
</dbReference>
<organism evidence="1 2">
    <name type="scientific">Asticcacaulis endophyticus</name>
    <dbReference type="NCBI Taxonomy" id="1395890"/>
    <lineage>
        <taxon>Bacteria</taxon>
        <taxon>Pseudomonadati</taxon>
        <taxon>Pseudomonadota</taxon>
        <taxon>Alphaproteobacteria</taxon>
        <taxon>Caulobacterales</taxon>
        <taxon>Caulobacteraceae</taxon>
        <taxon>Asticcacaulis</taxon>
    </lineage>
</organism>
<accession>A0A918UVT5</accession>
<dbReference type="AlphaFoldDB" id="A0A918UVT5"/>
<dbReference type="Proteomes" id="UP000662572">
    <property type="component" value="Unassembled WGS sequence"/>
</dbReference>
<evidence type="ECO:0000313" key="2">
    <source>
        <dbReference type="Proteomes" id="UP000662572"/>
    </source>
</evidence>
<proteinExistence type="predicted"/>
<sequence length="77" mass="9012">MSGALVHPERPITHIRITAGLQCESIYIFPSFDVYAQRRKLDASRIARTLNISILINLSYDDQTHEHTIKIREERYE</sequence>
<keyword evidence="2" id="KW-1185">Reference proteome</keyword>
<protein>
    <submittedName>
        <fullName evidence="1">Uncharacterized protein</fullName>
    </submittedName>
</protein>
<evidence type="ECO:0000313" key="1">
    <source>
        <dbReference type="EMBL" id="GGZ37959.1"/>
    </source>
</evidence>
<comment type="caution">
    <text evidence="1">The sequence shown here is derived from an EMBL/GenBank/DDBJ whole genome shotgun (WGS) entry which is preliminary data.</text>
</comment>